<keyword evidence="1" id="KW-1133">Transmembrane helix</keyword>
<feature type="domain" description="Inner membrane protein YgaP-like transmembrane" evidence="2">
    <location>
        <begin position="1"/>
        <end position="67"/>
    </location>
</feature>
<gene>
    <name evidence="3" type="ORF">SAMN05421757_101145</name>
</gene>
<dbReference type="AlphaFoldDB" id="A0A239C9R0"/>
<keyword evidence="4" id="KW-1185">Reference proteome</keyword>
<feature type="transmembrane region" description="Helical" evidence="1">
    <location>
        <begin position="12"/>
        <end position="29"/>
    </location>
</feature>
<feature type="transmembrane region" description="Helical" evidence="1">
    <location>
        <begin position="35"/>
        <end position="53"/>
    </location>
</feature>
<accession>A0A239C9R0</accession>
<dbReference type="Pfam" id="PF11127">
    <property type="entry name" value="YgaP-like_TM"/>
    <property type="match status" value="1"/>
</dbReference>
<name>A0A239C9R0_9RHOB</name>
<dbReference type="InterPro" id="IPR021309">
    <property type="entry name" value="YgaP-like_TM"/>
</dbReference>
<dbReference type="EMBL" id="FZOY01000001">
    <property type="protein sequence ID" value="SNS16361.1"/>
    <property type="molecule type" value="Genomic_DNA"/>
</dbReference>
<evidence type="ECO:0000313" key="3">
    <source>
        <dbReference type="EMBL" id="SNS16361.1"/>
    </source>
</evidence>
<dbReference type="RefSeq" id="WP_089230639.1">
    <property type="nucleotide sequence ID" value="NZ_FZOY01000001.1"/>
</dbReference>
<organism evidence="3 4">
    <name type="scientific">Tropicimonas sediminicola</name>
    <dbReference type="NCBI Taxonomy" id="1031541"/>
    <lineage>
        <taxon>Bacteria</taxon>
        <taxon>Pseudomonadati</taxon>
        <taxon>Pseudomonadota</taxon>
        <taxon>Alphaproteobacteria</taxon>
        <taxon>Rhodobacterales</taxon>
        <taxon>Roseobacteraceae</taxon>
        <taxon>Tropicimonas</taxon>
    </lineage>
</organism>
<protein>
    <recommendedName>
        <fullName evidence="2">Inner membrane protein YgaP-like transmembrane domain-containing protein</fullName>
    </recommendedName>
</protein>
<evidence type="ECO:0000256" key="1">
    <source>
        <dbReference type="SAM" id="Phobius"/>
    </source>
</evidence>
<dbReference type="Proteomes" id="UP000198426">
    <property type="component" value="Unassembled WGS sequence"/>
</dbReference>
<dbReference type="OrthoDB" id="9804804at2"/>
<keyword evidence="1" id="KW-0812">Transmembrane</keyword>
<evidence type="ECO:0000259" key="2">
    <source>
        <dbReference type="Pfam" id="PF11127"/>
    </source>
</evidence>
<reference evidence="3 4" key="1">
    <citation type="submission" date="2017-06" db="EMBL/GenBank/DDBJ databases">
        <authorList>
            <person name="Kim H.J."/>
            <person name="Triplett B.A."/>
        </authorList>
    </citation>
    <scope>NUCLEOTIDE SEQUENCE [LARGE SCALE GENOMIC DNA]</scope>
    <source>
        <strain evidence="3 4">DSM 29339</strain>
    </source>
</reference>
<proteinExistence type="predicted"/>
<sequence length="68" mass="7091">MTKNMGTADRAIRAVIGVVLLIAAFSAGWSGLWSTIAAIVGLVMLGTSAMGYCPPYQILGIKTCKTKT</sequence>
<keyword evidence="1" id="KW-0472">Membrane</keyword>
<evidence type="ECO:0000313" key="4">
    <source>
        <dbReference type="Proteomes" id="UP000198426"/>
    </source>
</evidence>